<evidence type="ECO:0000313" key="2">
    <source>
        <dbReference type="Proteomes" id="UP000630805"/>
    </source>
</evidence>
<keyword evidence="2" id="KW-1185">Reference proteome</keyword>
<name>A0ABX2PR76_9RHOB</name>
<sequence>MFESFTAANLSHTSFQPAAGDAHLTTLSRADFENAIQEITKWDGYAETPLHELKARLCRKLFA</sequence>
<evidence type="ECO:0000313" key="1">
    <source>
        <dbReference type="EMBL" id="NVO56649.1"/>
    </source>
</evidence>
<dbReference type="Proteomes" id="UP000630805">
    <property type="component" value="Unassembled WGS sequence"/>
</dbReference>
<comment type="caution">
    <text evidence="1">The sequence shown here is derived from an EMBL/GenBank/DDBJ whole genome shotgun (WGS) entry which is preliminary data.</text>
</comment>
<accession>A0ABX2PR76</accession>
<gene>
    <name evidence="1" type="ORF">HW561_12710</name>
</gene>
<dbReference type="EMBL" id="JABXWT010000006">
    <property type="protein sequence ID" value="NVO56649.1"/>
    <property type="molecule type" value="Genomic_DNA"/>
</dbReference>
<reference evidence="1 2" key="1">
    <citation type="submission" date="2020-06" db="EMBL/GenBank/DDBJ databases">
        <authorList>
            <person name="Cao W.R."/>
        </authorList>
    </citation>
    <scope>NUCLEOTIDE SEQUENCE [LARGE SCALE GENOMIC DNA]</scope>
    <source>
        <strain evidence="1 2">B1Z28</strain>
    </source>
</reference>
<proteinExistence type="predicted"/>
<organism evidence="1 2">
    <name type="scientific">Ruegeria haliotis</name>
    <dbReference type="NCBI Taxonomy" id="2747601"/>
    <lineage>
        <taxon>Bacteria</taxon>
        <taxon>Pseudomonadati</taxon>
        <taxon>Pseudomonadota</taxon>
        <taxon>Alphaproteobacteria</taxon>
        <taxon>Rhodobacterales</taxon>
        <taxon>Roseobacteraceae</taxon>
        <taxon>Ruegeria</taxon>
    </lineage>
</organism>
<dbReference type="RefSeq" id="WP_176865310.1">
    <property type="nucleotide sequence ID" value="NZ_JABXWT010000006.1"/>
</dbReference>
<protein>
    <submittedName>
        <fullName evidence="1">Uncharacterized protein</fullName>
    </submittedName>
</protein>